<evidence type="ECO:0000313" key="3">
    <source>
        <dbReference type="Proteomes" id="UP000822688"/>
    </source>
</evidence>
<proteinExistence type="predicted"/>
<organism evidence="2 3">
    <name type="scientific">Ceratodon purpureus</name>
    <name type="common">Fire moss</name>
    <name type="synonym">Dicranum purpureum</name>
    <dbReference type="NCBI Taxonomy" id="3225"/>
    <lineage>
        <taxon>Eukaryota</taxon>
        <taxon>Viridiplantae</taxon>
        <taxon>Streptophyta</taxon>
        <taxon>Embryophyta</taxon>
        <taxon>Bryophyta</taxon>
        <taxon>Bryophytina</taxon>
        <taxon>Bryopsida</taxon>
        <taxon>Dicranidae</taxon>
        <taxon>Pseudoditrichales</taxon>
        <taxon>Ditrichaceae</taxon>
        <taxon>Ceratodon</taxon>
    </lineage>
</organism>
<sequence>MPDSSSTTGSRSTYRCGVHELSDVDSETLASAESRAQEQHERRLARIVADQWMHVARKRLTLAWCAQMMCCWRKICSDSIWTRQQEYLASEHHTRKKFLKTFNAFREGSRTKRRKQSIAAEFHKENLEKKALFSLSKAQFNYWRHHDQQYLAKAFRAVKRYHEKKKMTKRIYGGAQSVYGTSLKMQALRGLSKHREHLKLKSSRQAAASYHWKKHMKARILRCWGIIAKRISELKNKGDKSRILLLQALLKRCMKNWLLVTNETVHARQKKVAQASQTFNKSRKKRMLRAWAQRSREKQSRRLKLEQAAAMHSDRTSAAVTSAWRNYAIQKEEGRAKTSMAFSFRRKQALSDAIAVWKAYQAKKEKAGNAALKALAHLKRNLTQKSMAAWKPWHEKRTSKKQDREKALEIYNSPCRYRLQRWACERILAVGLMLQALRLQSREGGQSMSSKSSYLKVAPYARKWWFISQRRSNLRKALLDLQRKEEGSQTQKEEVPISNNKEPFMHEVLLRIGIDKDGQTLKIQHERPASPLHEMTNAPHERPQPRGRSLLPPSPIPAQPSGIPPSPVVRQRPAPRRPAFLSFPIS</sequence>
<dbReference type="Proteomes" id="UP000822688">
    <property type="component" value="Chromosome 12"/>
</dbReference>
<protein>
    <recommendedName>
        <fullName evidence="4">Sfi1 spindle body domain-containing protein</fullName>
    </recommendedName>
</protein>
<gene>
    <name evidence="2" type="ORF">KC19_12G162200</name>
</gene>
<feature type="compositionally biased region" description="Pro residues" evidence="1">
    <location>
        <begin position="552"/>
        <end position="567"/>
    </location>
</feature>
<evidence type="ECO:0008006" key="4">
    <source>
        <dbReference type="Google" id="ProtNLM"/>
    </source>
</evidence>
<comment type="caution">
    <text evidence="2">The sequence shown here is derived from an EMBL/GenBank/DDBJ whole genome shotgun (WGS) entry which is preliminary data.</text>
</comment>
<evidence type="ECO:0000313" key="2">
    <source>
        <dbReference type="EMBL" id="KAG0555338.1"/>
    </source>
</evidence>
<dbReference type="AlphaFoldDB" id="A0A8T0GBW6"/>
<dbReference type="EMBL" id="CM026433">
    <property type="protein sequence ID" value="KAG0555338.1"/>
    <property type="molecule type" value="Genomic_DNA"/>
</dbReference>
<evidence type="ECO:0000256" key="1">
    <source>
        <dbReference type="SAM" id="MobiDB-lite"/>
    </source>
</evidence>
<keyword evidence="3" id="KW-1185">Reference proteome</keyword>
<feature type="region of interest" description="Disordered" evidence="1">
    <location>
        <begin position="527"/>
        <end position="586"/>
    </location>
</feature>
<name>A0A8T0GBW6_CERPU</name>
<accession>A0A8T0GBW6</accession>
<dbReference type="OrthoDB" id="1926056at2759"/>
<reference evidence="2" key="1">
    <citation type="submission" date="2020-06" db="EMBL/GenBank/DDBJ databases">
        <title>WGS assembly of Ceratodon purpureus strain R40.</title>
        <authorList>
            <person name="Carey S.B."/>
            <person name="Jenkins J."/>
            <person name="Shu S."/>
            <person name="Lovell J.T."/>
            <person name="Sreedasyam A."/>
            <person name="Maumus F."/>
            <person name="Tiley G.P."/>
            <person name="Fernandez-Pozo N."/>
            <person name="Barry K."/>
            <person name="Chen C."/>
            <person name="Wang M."/>
            <person name="Lipzen A."/>
            <person name="Daum C."/>
            <person name="Saski C.A."/>
            <person name="Payton A.C."/>
            <person name="Mcbreen J.C."/>
            <person name="Conrad R.E."/>
            <person name="Kollar L.M."/>
            <person name="Olsson S."/>
            <person name="Huttunen S."/>
            <person name="Landis J.B."/>
            <person name="Wickett N.J."/>
            <person name="Johnson M.G."/>
            <person name="Rensing S.A."/>
            <person name="Grimwood J."/>
            <person name="Schmutz J."/>
            <person name="Mcdaniel S.F."/>
        </authorList>
    </citation>
    <scope>NUCLEOTIDE SEQUENCE</scope>
    <source>
        <strain evidence="2">R40</strain>
    </source>
</reference>